<evidence type="ECO:0000256" key="3">
    <source>
        <dbReference type="SAM" id="Phobius"/>
    </source>
</evidence>
<feature type="compositionally biased region" description="Polar residues" evidence="2">
    <location>
        <begin position="206"/>
        <end position="247"/>
    </location>
</feature>
<dbReference type="EMBL" id="MNPJ01000021">
    <property type="protein sequence ID" value="OQS54205.1"/>
    <property type="molecule type" value="Genomic_DNA"/>
</dbReference>
<dbReference type="Proteomes" id="UP000192758">
    <property type="component" value="Unassembled WGS sequence"/>
</dbReference>
<organism evidence="4 5">
    <name type="scientific">Ecytonucleospora hepatopenaei</name>
    <dbReference type="NCBI Taxonomy" id="646526"/>
    <lineage>
        <taxon>Eukaryota</taxon>
        <taxon>Fungi</taxon>
        <taxon>Fungi incertae sedis</taxon>
        <taxon>Microsporidia</taxon>
        <taxon>Enterocytozoonidae</taxon>
        <taxon>Ecytonucleospora</taxon>
    </lineage>
</organism>
<keyword evidence="1" id="KW-0175">Coiled coil</keyword>
<keyword evidence="3" id="KW-0472">Membrane</keyword>
<feature type="coiled-coil region" evidence="1">
    <location>
        <begin position="568"/>
        <end position="661"/>
    </location>
</feature>
<evidence type="ECO:0000256" key="2">
    <source>
        <dbReference type="SAM" id="MobiDB-lite"/>
    </source>
</evidence>
<reference evidence="4 5" key="1">
    <citation type="journal article" date="2017" name="Environ. Microbiol.">
        <title>Decay of the glycolytic pathway and adaptation to intranuclear parasitism within Enterocytozoonidae microsporidia.</title>
        <authorList>
            <person name="Wiredu Boakye D."/>
            <person name="Jaroenlak P."/>
            <person name="Prachumwat A."/>
            <person name="Williams T.A."/>
            <person name="Bateman K.S."/>
            <person name="Itsathitphaisarn O."/>
            <person name="Sritunyalucksana K."/>
            <person name="Paszkiewicz K.H."/>
            <person name="Moore K.A."/>
            <person name="Stentiford G.D."/>
            <person name="Williams B.A."/>
        </authorList>
    </citation>
    <scope>NUCLEOTIDE SEQUENCE [LARGE SCALE GENOMIC DNA]</scope>
    <source>
        <strain evidence="4 5">TH1</strain>
    </source>
</reference>
<feature type="transmembrane region" description="Helical" evidence="3">
    <location>
        <begin position="669"/>
        <end position="688"/>
    </location>
</feature>
<keyword evidence="3" id="KW-1133">Transmembrane helix</keyword>
<sequence>MNTSNLKVHFDQYTSLNFMNSLSPVIRDITIQDSSILRVRFLKKLSIRNVILLKIHSAKKSVLKFLDESSVKSKYIFKHNLPLNVYQMLYKTNLSNANKKSTLLIEFIIKPNDIKEIGSIREYRKLSLDDKLKYLYNATATEEIYIDLSKCGLDKEVHYGISIECFDFELQLQYVSELNKYVEIMVKEGTDTRKYALKNMEESTENQKQTLSENDSVDSTLSTIESDSLSETQSISLQNEGNFLQTTTKKEEENPMVSSELKNEPDFFNSPPNYNKSMCNEKNSENTEKQKIAEDEINKQSNVNLKEKVLETKNEETNKDTVIDFENKSIFNQNRDGEYKGFKNNINYTSENIIKESNENKKNEINTNEIKNDNDRCERKVLNKNHLSDAEHQQNLINLVVELKGQLEKTGLKNEIQTATDVCKPAYIHKNESNEFVRTHRKIAEKYQNEKETDEIEQVNCVEKDNTLDLKNLVNKISKRTRKYKWKCEKQTFMQKLKEKLGVFFSKIWDICQLFMVFFIVGYLFSSSFRKYTNDKVDVQMIKAIKIMRQKGWIEDNTENWLECEIEKNIALEEVKTVQNKNDMLKEREKELEKEKREKEQRLIEEKIRQNEIIKREKEIQEELQRKLQKQEEEKRLAEAQIQLEREKEKEKIEKEMTKKEVENTFDTFTIIFYTVLFITVFISYKNIMARDIQRIRRYEAMGYYNLKDTK</sequence>
<gene>
    <name evidence="4" type="ORF">EHP00_848</name>
</gene>
<dbReference type="VEuPathDB" id="MicrosporidiaDB:EHP00_848"/>
<evidence type="ECO:0000313" key="5">
    <source>
        <dbReference type="Proteomes" id="UP000192758"/>
    </source>
</evidence>
<protein>
    <submittedName>
        <fullName evidence="4">Uncharacterized protein</fullName>
    </submittedName>
</protein>
<accession>A0A1W0E4M7</accession>
<dbReference type="AlphaFoldDB" id="A0A1W0E4M7"/>
<keyword evidence="5" id="KW-1185">Reference proteome</keyword>
<evidence type="ECO:0000256" key="1">
    <source>
        <dbReference type="SAM" id="Coils"/>
    </source>
</evidence>
<proteinExistence type="predicted"/>
<feature type="region of interest" description="Disordered" evidence="2">
    <location>
        <begin position="201"/>
        <end position="274"/>
    </location>
</feature>
<keyword evidence="3" id="KW-0812">Transmembrane</keyword>
<comment type="caution">
    <text evidence="4">The sequence shown here is derived from an EMBL/GenBank/DDBJ whole genome shotgun (WGS) entry which is preliminary data.</text>
</comment>
<evidence type="ECO:0000313" key="4">
    <source>
        <dbReference type="EMBL" id="OQS54205.1"/>
    </source>
</evidence>
<name>A0A1W0E4M7_9MICR</name>
<dbReference type="OrthoDB" id="2196299at2759"/>